<gene>
    <name evidence="1" type="ORF">WMSIL1_LOCUS13398</name>
</gene>
<reference evidence="1 2" key="1">
    <citation type="submission" date="2019-07" db="EMBL/GenBank/DDBJ databases">
        <authorList>
            <person name="Jastrzebski P J."/>
            <person name="Paukszto L."/>
            <person name="Jastrzebski P J."/>
        </authorList>
    </citation>
    <scope>NUCLEOTIDE SEQUENCE [LARGE SCALE GENOMIC DNA]</scope>
    <source>
        <strain evidence="1 2">WMS-il1</strain>
    </source>
</reference>
<accession>A0A564Z7V4</accession>
<dbReference type="AlphaFoldDB" id="A0A564Z7V4"/>
<keyword evidence="2" id="KW-1185">Reference proteome</keyword>
<dbReference type="Proteomes" id="UP000321570">
    <property type="component" value="Unassembled WGS sequence"/>
</dbReference>
<organism evidence="1 2">
    <name type="scientific">Hymenolepis diminuta</name>
    <name type="common">Rat tapeworm</name>
    <dbReference type="NCBI Taxonomy" id="6216"/>
    <lineage>
        <taxon>Eukaryota</taxon>
        <taxon>Metazoa</taxon>
        <taxon>Spiralia</taxon>
        <taxon>Lophotrochozoa</taxon>
        <taxon>Platyhelminthes</taxon>
        <taxon>Cestoda</taxon>
        <taxon>Eucestoda</taxon>
        <taxon>Cyclophyllidea</taxon>
        <taxon>Hymenolepididae</taxon>
        <taxon>Hymenolepis</taxon>
    </lineage>
</organism>
<evidence type="ECO:0000313" key="1">
    <source>
        <dbReference type="EMBL" id="VUZ55591.1"/>
    </source>
</evidence>
<dbReference type="EMBL" id="CABIJS010000695">
    <property type="protein sequence ID" value="VUZ55591.1"/>
    <property type="molecule type" value="Genomic_DNA"/>
</dbReference>
<name>A0A564Z7V4_HYMDI</name>
<proteinExistence type="predicted"/>
<protein>
    <submittedName>
        <fullName evidence="1">Uncharacterized protein</fullName>
    </submittedName>
</protein>
<evidence type="ECO:0000313" key="2">
    <source>
        <dbReference type="Proteomes" id="UP000321570"/>
    </source>
</evidence>
<sequence length="53" mass="6149">MKQENLNFRTFIPVVWLSTLLQIAALHSSIVLIPVRQDPHTVQDVHLFLVEIQ</sequence>